<accession>A0A3P8VKK4</accession>
<feature type="compositionally biased region" description="Basic and acidic residues" evidence="1">
    <location>
        <begin position="329"/>
        <end position="340"/>
    </location>
</feature>
<reference evidence="3" key="2">
    <citation type="submission" date="2025-08" db="UniProtKB">
        <authorList>
            <consortium name="Ensembl"/>
        </authorList>
    </citation>
    <scope>IDENTIFICATION</scope>
</reference>
<dbReference type="GO" id="GO:0001578">
    <property type="term" value="P:microtubule bundle formation"/>
    <property type="evidence" value="ECO:0007669"/>
    <property type="project" value="TreeGrafter"/>
</dbReference>
<feature type="region of interest" description="Disordered" evidence="1">
    <location>
        <begin position="1052"/>
        <end position="1147"/>
    </location>
</feature>
<dbReference type="GO" id="GO:0035371">
    <property type="term" value="C:microtubule plus-end"/>
    <property type="evidence" value="ECO:0007669"/>
    <property type="project" value="TreeGrafter"/>
</dbReference>
<dbReference type="Ensembl" id="ENSCSET00000015050.1">
    <property type="protein sequence ID" value="ENSCSEP00000014872.1"/>
    <property type="gene ID" value="ENSCSEG00000009548.1"/>
</dbReference>
<organism evidence="3 4">
    <name type="scientific">Cynoglossus semilaevis</name>
    <name type="common">Tongue sole</name>
    <dbReference type="NCBI Taxonomy" id="244447"/>
    <lineage>
        <taxon>Eukaryota</taxon>
        <taxon>Metazoa</taxon>
        <taxon>Chordata</taxon>
        <taxon>Craniata</taxon>
        <taxon>Vertebrata</taxon>
        <taxon>Euteleostomi</taxon>
        <taxon>Actinopterygii</taxon>
        <taxon>Neopterygii</taxon>
        <taxon>Teleostei</taxon>
        <taxon>Neoteleostei</taxon>
        <taxon>Acanthomorphata</taxon>
        <taxon>Carangaria</taxon>
        <taxon>Pleuronectiformes</taxon>
        <taxon>Pleuronectoidei</taxon>
        <taxon>Cynoglossidae</taxon>
        <taxon>Cynoglossinae</taxon>
        <taxon>Cynoglossus</taxon>
    </lineage>
</organism>
<feature type="region of interest" description="Disordered" evidence="1">
    <location>
        <begin position="436"/>
        <end position="659"/>
    </location>
</feature>
<feature type="compositionally biased region" description="Basic and acidic residues" evidence="1">
    <location>
        <begin position="569"/>
        <end position="578"/>
    </location>
</feature>
<evidence type="ECO:0000259" key="2">
    <source>
        <dbReference type="Pfam" id="PF15246"/>
    </source>
</evidence>
<feature type="compositionally biased region" description="Low complexity" evidence="1">
    <location>
        <begin position="1131"/>
        <end position="1147"/>
    </location>
</feature>
<evidence type="ECO:0000313" key="4">
    <source>
        <dbReference type="Proteomes" id="UP000265120"/>
    </source>
</evidence>
<name>A0A3P8VKK4_CYNSE</name>
<dbReference type="PANTHER" id="PTHR21740">
    <property type="entry name" value="NCK-ASSOCIATED PROTEIN 5"/>
    <property type="match status" value="1"/>
</dbReference>
<dbReference type="InterPro" id="IPR026163">
    <property type="entry name" value="Nckap5l"/>
</dbReference>
<keyword evidence="4" id="KW-1185">Reference proteome</keyword>
<dbReference type="InterPro" id="IPR032769">
    <property type="entry name" value="NCKAP5_C"/>
</dbReference>
<feature type="domain" description="Nck-associated protein 5 C-terminal" evidence="2">
    <location>
        <begin position="955"/>
        <end position="1015"/>
    </location>
</feature>
<feature type="region of interest" description="Disordered" evidence="1">
    <location>
        <begin position="246"/>
        <end position="307"/>
    </location>
</feature>
<evidence type="ECO:0000256" key="1">
    <source>
        <dbReference type="SAM" id="MobiDB-lite"/>
    </source>
</evidence>
<dbReference type="AlphaFoldDB" id="A0A3P8VKK4"/>
<dbReference type="Pfam" id="PF15246">
    <property type="entry name" value="NCKAP5"/>
    <property type="match status" value="2"/>
</dbReference>
<feature type="compositionally biased region" description="Polar residues" evidence="1">
    <location>
        <begin position="277"/>
        <end position="288"/>
    </location>
</feature>
<dbReference type="Proteomes" id="UP000265120">
    <property type="component" value="Chromosome 10"/>
</dbReference>
<reference evidence="3" key="3">
    <citation type="submission" date="2025-09" db="UniProtKB">
        <authorList>
            <consortium name="Ensembl"/>
        </authorList>
    </citation>
    <scope>IDENTIFICATION</scope>
</reference>
<feature type="compositionally biased region" description="Basic and acidic residues" evidence="1">
    <location>
        <begin position="606"/>
        <end position="637"/>
    </location>
</feature>
<dbReference type="GO" id="GO:0007019">
    <property type="term" value="P:microtubule depolymerization"/>
    <property type="evidence" value="ECO:0007669"/>
    <property type="project" value="TreeGrafter"/>
</dbReference>
<feature type="domain" description="Nck-associated protein 5 C-terminal" evidence="2">
    <location>
        <begin position="802"/>
        <end position="946"/>
    </location>
</feature>
<dbReference type="GeneTree" id="ENSGT00530000063607"/>
<dbReference type="PANTHER" id="PTHR21740:SF3">
    <property type="entry name" value="NCK-ASSOCIATED PROTEIN 5-LIKE"/>
    <property type="match status" value="1"/>
</dbReference>
<reference evidence="3 4" key="1">
    <citation type="journal article" date="2014" name="Nat. Genet.">
        <title>Whole-genome sequence of a flatfish provides insights into ZW sex chromosome evolution and adaptation to a benthic lifestyle.</title>
        <authorList>
            <person name="Chen S."/>
            <person name="Zhang G."/>
            <person name="Shao C."/>
            <person name="Huang Q."/>
            <person name="Liu G."/>
            <person name="Zhang P."/>
            <person name="Song W."/>
            <person name="An N."/>
            <person name="Chalopin D."/>
            <person name="Volff J.N."/>
            <person name="Hong Y."/>
            <person name="Li Q."/>
            <person name="Sha Z."/>
            <person name="Zhou H."/>
            <person name="Xie M."/>
            <person name="Yu Q."/>
            <person name="Liu Y."/>
            <person name="Xiang H."/>
            <person name="Wang N."/>
            <person name="Wu K."/>
            <person name="Yang C."/>
            <person name="Zhou Q."/>
            <person name="Liao X."/>
            <person name="Yang L."/>
            <person name="Hu Q."/>
            <person name="Zhang J."/>
            <person name="Meng L."/>
            <person name="Jin L."/>
            <person name="Tian Y."/>
            <person name="Lian J."/>
            <person name="Yang J."/>
            <person name="Miao G."/>
            <person name="Liu S."/>
            <person name="Liang Z."/>
            <person name="Yan F."/>
            <person name="Li Y."/>
            <person name="Sun B."/>
            <person name="Zhang H."/>
            <person name="Zhang J."/>
            <person name="Zhu Y."/>
            <person name="Du M."/>
            <person name="Zhao Y."/>
            <person name="Schartl M."/>
            <person name="Tang Q."/>
            <person name="Wang J."/>
        </authorList>
    </citation>
    <scope>NUCLEOTIDE SEQUENCE</scope>
</reference>
<feature type="compositionally biased region" description="Low complexity" evidence="1">
    <location>
        <begin position="496"/>
        <end position="514"/>
    </location>
</feature>
<feature type="compositionally biased region" description="Basic and acidic residues" evidence="1">
    <location>
        <begin position="518"/>
        <end position="531"/>
    </location>
</feature>
<protein>
    <submittedName>
        <fullName evidence="3">NCK-associated protein 5-like</fullName>
    </submittedName>
</protein>
<sequence length="1147" mass="123775">ILANESQREAYERCLDEVANHVVQALLNQKDLREECIKLKMLVFDLERQNRALCELFQQKLRGSFLICDQACSKRLKVKNVTVVTVLCSGSCERCNNNQLRSGQHSSPGPHGPTASMEALSPFFKKKAHILEVLRKMEETDPLKFHPSTTSLSFCDYSQVLMSTEAVLASADPLPLQCKSHHSHCRCSCSDTDTHQHANGDGAVKCEAGNTCCLHCKRSLEGPLKPCSHVCSPSKVAQSHAVSAPAISECHSKSVPPPKQCTKNEAHQQPAGPAAHSSLTEASDQSQEVMEAEKEQSDVTESGVSAADPEELTGFCATTHLPSSVTEASHFDNDMTDDVHNITGVSSVNPSLNDPSSVPEKDTTVQEASSVRASASISPSSSCLGDKTAAINSPSKLLKFLKIPAIGEKSQAPATSAVRLSPQLTRSSRIPCRTNNYEVYHSPVPTRRATTTERCRQPPPPPSRSESYPATHSAPTSPPQSSSSTSESESDEGDSDSPVWVNHSSLANSSVVSNAQVRIREKPETDKREVTVQRSEVSQAPPPPPARRSDSSSIPKRPAAGAVRPQADSSHHAFKDRLAALGKLRSSEDLQVGLKPVDAANEGAFGEERSKTVERPLELQKEEQRHSKYTDSLDSKPKSVGGGLKHPSSSQLYEQALKSQSSAAVVKQELCMVRPEGSKSKIGLPSPNTDAPQVLRNNIKCPGSLNLAYNVKPSSHNSSSPNKIPPKSPSKPCQGPSVHRGGKPAEAPRYSSKSEERNKISGKGKKNPTYGDSLPPPPPRPPTSEVDKSSDSVQPQPVPSPQSAIEQKVMKGIEENMLKLQEQDKVGQGSEVKQKASNGIASWFGLKKSKLPALSRNATKTKDEKKEWKINIPSVGRDSVKVASRCKEGVEGLNISTLMEKAEGLRRALEAGRGHSCEVVMDQAQGQLAVMYRGARSDNFMQQILKETVTTWRCSGASTYTLDSGIGTFPLPDCSSGATGRGLSRARAGGEHHSSGSPGRAGRRARTLDRELTSQEECYSQHKQLIPTIQYSGSMMEGRSSASVIHEGDEKLRQHRTNNTSKNTSSGPSSSRMVDPGSLPVPAQTGMNRRGKNRTPSVPEMSREAGLELLRERPEEALSPSRPQVLETPESLSDSLYDSLSSCGSQG</sequence>
<feature type="compositionally biased region" description="Low complexity" evidence="1">
    <location>
        <begin position="712"/>
        <end position="722"/>
    </location>
</feature>
<feature type="compositionally biased region" description="Basic and acidic residues" evidence="1">
    <location>
        <begin position="1101"/>
        <end position="1116"/>
    </location>
</feature>
<feature type="compositionally biased region" description="Low complexity" evidence="1">
    <location>
        <begin position="467"/>
        <end position="487"/>
    </location>
</feature>
<feature type="region of interest" description="Disordered" evidence="1">
    <location>
        <begin position="977"/>
        <end position="1019"/>
    </location>
</feature>
<feature type="compositionally biased region" description="Low complexity" evidence="1">
    <location>
        <begin position="368"/>
        <end position="382"/>
    </location>
</feature>
<feature type="compositionally biased region" description="Polar residues" evidence="1">
    <location>
        <begin position="343"/>
        <end position="356"/>
    </location>
</feature>
<feature type="region of interest" description="Disordered" evidence="1">
    <location>
        <begin position="675"/>
        <end position="804"/>
    </location>
</feature>
<feature type="region of interest" description="Disordered" evidence="1">
    <location>
        <begin position="328"/>
        <end position="385"/>
    </location>
</feature>
<feature type="compositionally biased region" description="Polar residues" evidence="1">
    <location>
        <begin position="647"/>
        <end position="659"/>
    </location>
</feature>
<feature type="compositionally biased region" description="Low complexity" evidence="1">
    <location>
        <begin position="1057"/>
        <end position="1071"/>
    </location>
</feature>
<proteinExistence type="predicted"/>
<evidence type="ECO:0000313" key="3">
    <source>
        <dbReference type="Ensembl" id="ENSCSEP00000014872.1"/>
    </source>
</evidence>